<gene>
    <name evidence="2" type="ORF">GCM10011611_18850</name>
</gene>
<dbReference type="PROSITE" id="PS50943">
    <property type="entry name" value="HTH_CROC1"/>
    <property type="match status" value="1"/>
</dbReference>
<organism evidence="2 3">
    <name type="scientific">Aliidongia dinghuensis</name>
    <dbReference type="NCBI Taxonomy" id="1867774"/>
    <lineage>
        <taxon>Bacteria</taxon>
        <taxon>Pseudomonadati</taxon>
        <taxon>Pseudomonadota</taxon>
        <taxon>Alphaproteobacteria</taxon>
        <taxon>Rhodospirillales</taxon>
        <taxon>Dongiaceae</taxon>
        <taxon>Aliidongia</taxon>
    </lineage>
</organism>
<evidence type="ECO:0000259" key="1">
    <source>
        <dbReference type="PROSITE" id="PS50943"/>
    </source>
</evidence>
<accession>A0A8J2YRY5</accession>
<feature type="domain" description="HTH cro/C1-type" evidence="1">
    <location>
        <begin position="37"/>
        <end position="91"/>
    </location>
</feature>
<dbReference type="Pfam" id="PF01381">
    <property type="entry name" value="HTH_3"/>
    <property type="match status" value="1"/>
</dbReference>
<dbReference type="InterPro" id="IPR010982">
    <property type="entry name" value="Lambda_DNA-bd_dom_sf"/>
</dbReference>
<dbReference type="GO" id="GO:0003677">
    <property type="term" value="F:DNA binding"/>
    <property type="evidence" value="ECO:0007669"/>
    <property type="project" value="InterPro"/>
</dbReference>
<dbReference type="CDD" id="cd00093">
    <property type="entry name" value="HTH_XRE"/>
    <property type="match status" value="1"/>
</dbReference>
<dbReference type="InterPro" id="IPR001387">
    <property type="entry name" value="Cro/C1-type_HTH"/>
</dbReference>
<dbReference type="EMBL" id="BMJQ01000004">
    <property type="protein sequence ID" value="GGF13384.1"/>
    <property type="molecule type" value="Genomic_DNA"/>
</dbReference>
<reference evidence="2" key="2">
    <citation type="submission" date="2020-09" db="EMBL/GenBank/DDBJ databases">
        <authorList>
            <person name="Sun Q."/>
            <person name="Zhou Y."/>
        </authorList>
    </citation>
    <scope>NUCLEOTIDE SEQUENCE</scope>
    <source>
        <strain evidence="2">CGMCC 1.15725</strain>
    </source>
</reference>
<proteinExistence type="predicted"/>
<dbReference type="SUPFAM" id="SSF47413">
    <property type="entry name" value="lambda repressor-like DNA-binding domains"/>
    <property type="match status" value="1"/>
</dbReference>
<dbReference type="RefSeq" id="WP_229743606.1">
    <property type="nucleotide sequence ID" value="NZ_BMJQ01000004.1"/>
</dbReference>
<dbReference type="AlphaFoldDB" id="A0A8J2YRY5"/>
<sequence length="158" mass="17386">MARSSHPNAASAARSQIRGQLSTEQLKAIDSAVGAQVRLRRILLGLSQEAVSKVIGLTFQQLQKYEHGTNRISASRLYQLAMILHVPVSYFFETVDVEGGPEAAQEAYEAAVEADEVPSDLMKKRKTVELVRAFYAIDDDKQRNAALNLLKTLAKSAK</sequence>
<dbReference type="SMART" id="SM00530">
    <property type="entry name" value="HTH_XRE"/>
    <property type="match status" value="1"/>
</dbReference>
<dbReference type="Proteomes" id="UP000646365">
    <property type="component" value="Unassembled WGS sequence"/>
</dbReference>
<protein>
    <recommendedName>
        <fullName evidence="1">HTH cro/C1-type domain-containing protein</fullName>
    </recommendedName>
</protein>
<dbReference type="Gene3D" id="1.10.260.40">
    <property type="entry name" value="lambda repressor-like DNA-binding domains"/>
    <property type="match status" value="1"/>
</dbReference>
<reference evidence="2" key="1">
    <citation type="journal article" date="2014" name="Int. J. Syst. Evol. Microbiol.">
        <title>Complete genome sequence of Corynebacterium casei LMG S-19264T (=DSM 44701T), isolated from a smear-ripened cheese.</title>
        <authorList>
            <consortium name="US DOE Joint Genome Institute (JGI-PGF)"/>
            <person name="Walter F."/>
            <person name="Albersmeier A."/>
            <person name="Kalinowski J."/>
            <person name="Ruckert C."/>
        </authorList>
    </citation>
    <scope>NUCLEOTIDE SEQUENCE</scope>
    <source>
        <strain evidence="2">CGMCC 1.15725</strain>
    </source>
</reference>
<keyword evidence="3" id="KW-1185">Reference proteome</keyword>
<evidence type="ECO:0000313" key="3">
    <source>
        <dbReference type="Proteomes" id="UP000646365"/>
    </source>
</evidence>
<comment type="caution">
    <text evidence="2">The sequence shown here is derived from an EMBL/GenBank/DDBJ whole genome shotgun (WGS) entry which is preliminary data.</text>
</comment>
<name>A0A8J2YRY5_9PROT</name>
<evidence type="ECO:0000313" key="2">
    <source>
        <dbReference type="EMBL" id="GGF13384.1"/>
    </source>
</evidence>